<comment type="caution">
    <text evidence="2">The sequence shown here is derived from an EMBL/GenBank/DDBJ whole genome shotgun (WGS) entry which is preliminary data.</text>
</comment>
<sequence length="138" mass="15336">MKNLTATLFAFLCTVSVFCQIQKLKITTGENLLYAQLTDNQTTKDFIKLLPLTLNMGDLGNREKYSGISSELSTKGKVQNTFKKGDVAYWLGGGIAVFYNQDGHEIKAGLVVLAEIEKGIEIFKESESMNVTFELIDK</sequence>
<name>A0ABV8W4J0_9FLAO</name>
<evidence type="ECO:0000313" key="3">
    <source>
        <dbReference type="Proteomes" id="UP001595719"/>
    </source>
</evidence>
<protein>
    <submittedName>
        <fullName evidence="2">Cyclophilin-like fold protein</fullName>
    </submittedName>
</protein>
<keyword evidence="3" id="KW-1185">Reference proteome</keyword>
<accession>A0ABV8W4J0</accession>
<dbReference type="RefSeq" id="WP_179003742.1">
    <property type="nucleotide sequence ID" value="NZ_JBHSCO010000001.1"/>
</dbReference>
<reference evidence="3" key="1">
    <citation type="journal article" date="2019" name="Int. J. Syst. Evol. Microbiol.">
        <title>The Global Catalogue of Microorganisms (GCM) 10K type strain sequencing project: providing services to taxonomists for standard genome sequencing and annotation.</title>
        <authorList>
            <consortium name="The Broad Institute Genomics Platform"/>
            <consortium name="The Broad Institute Genome Sequencing Center for Infectious Disease"/>
            <person name="Wu L."/>
            <person name="Ma J."/>
        </authorList>
    </citation>
    <scope>NUCLEOTIDE SEQUENCE [LARGE SCALE GENOMIC DNA]</scope>
    <source>
        <strain evidence="3">CGMCC 1.15345</strain>
    </source>
</reference>
<gene>
    <name evidence="2" type="ORF">ACFOY0_03070</name>
</gene>
<dbReference type="SUPFAM" id="SSF50891">
    <property type="entry name" value="Cyclophilin-like"/>
    <property type="match status" value="1"/>
</dbReference>
<evidence type="ECO:0000259" key="1">
    <source>
        <dbReference type="Pfam" id="PF18050"/>
    </source>
</evidence>
<dbReference type="Proteomes" id="UP001595719">
    <property type="component" value="Unassembled WGS sequence"/>
</dbReference>
<proteinExistence type="predicted"/>
<organism evidence="2 3">
    <name type="scientific">Flavobacterium quisquiliarum</name>
    <dbReference type="NCBI Taxonomy" id="1834436"/>
    <lineage>
        <taxon>Bacteria</taxon>
        <taxon>Pseudomonadati</taxon>
        <taxon>Bacteroidota</taxon>
        <taxon>Flavobacteriia</taxon>
        <taxon>Flavobacteriales</taxon>
        <taxon>Flavobacteriaceae</taxon>
        <taxon>Flavobacterium</taxon>
    </lineage>
</organism>
<evidence type="ECO:0000313" key="2">
    <source>
        <dbReference type="EMBL" id="MFC4389968.1"/>
    </source>
</evidence>
<feature type="domain" description="Cyclophilin-like" evidence="1">
    <location>
        <begin position="26"/>
        <end position="134"/>
    </location>
</feature>
<dbReference type="EMBL" id="JBHSCO010000001">
    <property type="protein sequence ID" value="MFC4389968.1"/>
    <property type="molecule type" value="Genomic_DNA"/>
</dbReference>
<dbReference type="InterPro" id="IPR041183">
    <property type="entry name" value="Cyclophilin-like"/>
</dbReference>
<dbReference type="Gene3D" id="2.40.100.20">
    <property type="match status" value="1"/>
</dbReference>
<dbReference type="Pfam" id="PF18050">
    <property type="entry name" value="Cyclophil_like2"/>
    <property type="match status" value="1"/>
</dbReference>
<dbReference type="InterPro" id="IPR029000">
    <property type="entry name" value="Cyclophilin-like_dom_sf"/>
</dbReference>